<evidence type="ECO:0000313" key="3">
    <source>
        <dbReference type="Proteomes" id="UP001055159"/>
    </source>
</evidence>
<reference evidence="2" key="3">
    <citation type="submission" date="2022-08" db="EMBL/GenBank/DDBJ databases">
        <title>Whole genome sequencing of non-tuberculosis mycobacteria type-strains.</title>
        <authorList>
            <person name="Igarashi Y."/>
            <person name="Osugi A."/>
            <person name="Mitarai S."/>
        </authorList>
    </citation>
    <scope>NUCLEOTIDE SEQUENCE</scope>
    <source>
        <strain evidence="2">JCM 16372</strain>
    </source>
</reference>
<dbReference type="Proteomes" id="UP001140272">
    <property type="component" value="Unassembled WGS sequence"/>
</dbReference>
<evidence type="ECO:0000313" key="4">
    <source>
        <dbReference type="Proteomes" id="UP001140272"/>
    </source>
</evidence>
<dbReference type="EMBL" id="CP092427">
    <property type="protein sequence ID" value="ULP37671.1"/>
    <property type="molecule type" value="Genomic_DNA"/>
</dbReference>
<organism evidence="1 4">
    <name type="scientific">Mycolicibacterium rufum</name>
    <dbReference type="NCBI Taxonomy" id="318424"/>
    <lineage>
        <taxon>Bacteria</taxon>
        <taxon>Bacillati</taxon>
        <taxon>Actinomycetota</taxon>
        <taxon>Actinomycetes</taxon>
        <taxon>Mycobacteriales</taxon>
        <taxon>Mycobacteriaceae</taxon>
        <taxon>Mycolicibacterium</taxon>
    </lineage>
</organism>
<sequence length="288" mass="31496">MTTENDDHATAVKRLVAALKVLNIQFRVDDDERLLVSDGRQEHEVTVDLSRLLSKGAGRRQIVVGRSSLGRLERGDVTALFPHGLLTPADDESGDTAASTPLSPHYAPLQWESDADNLDDEDALAAASEDWTYRIAPIRGKGDHIIGYRVSGGDYESGDEFGSALVGGEVGELTLDRAKAVADANYAARFREAEGFLDGLLADWDDDDGPRTRRNEHGRLVCRIGESGLDEVEVVATLRDYGDGYDADGRSYSVCLRTLLSYSSNGDREGLVDEVRRLISLETRSRGR</sequence>
<evidence type="ECO:0000313" key="1">
    <source>
        <dbReference type="EMBL" id="MCV7071059.1"/>
    </source>
</evidence>
<accession>A0A9X2YCQ8</accession>
<protein>
    <submittedName>
        <fullName evidence="1">Uncharacterized protein</fullName>
    </submittedName>
</protein>
<dbReference type="Proteomes" id="UP001055159">
    <property type="component" value="Chromosome"/>
</dbReference>
<proteinExistence type="predicted"/>
<dbReference type="RefSeq" id="WP_239735723.1">
    <property type="nucleotide sequence ID" value="NZ_CP092427.2"/>
</dbReference>
<dbReference type="AlphaFoldDB" id="A0A9X2YCQ8"/>
<evidence type="ECO:0000313" key="2">
    <source>
        <dbReference type="EMBL" id="ULP37671.1"/>
    </source>
</evidence>
<name>A0A9X2YCQ8_9MYCO</name>
<gene>
    <name evidence="1" type="ORF">H7H73_12100</name>
    <name evidence="2" type="ORF">MJO55_04335</name>
</gene>
<keyword evidence="3" id="KW-1185">Reference proteome</keyword>
<reference evidence="1" key="1">
    <citation type="submission" date="2020-07" db="EMBL/GenBank/DDBJ databases">
        <authorList>
            <person name="Pettersson B.M.F."/>
            <person name="Behra P.R.K."/>
            <person name="Ramesh M."/>
            <person name="Das S."/>
            <person name="Dasgupta S."/>
            <person name="Kirsebom L.A."/>
        </authorList>
    </citation>
    <scope>NUCLEOTIDE SEQUENCE</scope>
    <source>
        <strain evidence="1">DSM 45406</strain>
    </source>
</reference>
<dbReference type="EMBL" id="JACKRN010000434">
    <property type="protein sequence ID" value="MCV7071059.1"/>
    <property type="molecule type" value="Genomic_DNA"/>
</dbReference>
<reference evidence="1" key="2">
    <citation type="journal article" date="2022" name="BMC Genomics">
        <title>Comparative genome analysis of mycobacteria focusing on tRNA and non-coding RNA.</title>
        <authorList>
            <person name="Behra P.R.K."/>
            <person name="Pettersson B.M.F."/>
            <person name="Ramesh M."/>
            <person name="Das S."/>
            <person name="Dasgupta S."/>
            <person name="Kirsebom L.A."/>
        </authorList>
    </citation>
    <scope>NUCLEOTIDE SEQUENCE</scope>
    <source>
        <strain evidence="1">DSM 45406</strain>
    </source>
</reference>